<evidence type="ECO:0000313" key="3">
    <source>
        <dbReference type="EMBL" id="PRY36585.1"/>
    </source>
</evidence>
<proteinExistence type="predicted"/>
<comment type="caution">
    <text evidence="3">The sequence shown here is derived from an EMBL/GenBank/DDBJ whole genome shotgun (WGS) entry which is preliminary data.</text>
</comment>
<feature type="transmembrane region" description="Helical" evidence="2">
    <location>
        <begin position="273"/>
        <end position="299"/>
    </location>
</feature>
<dbReference type="PANTHER" id="PTHR37422">
    <property type="entry name" value="TEICHURONIC ACID BIOSYNTHESIS PROTEIN TUAE"/>
    <property type="match status" value="1"/>
</dbReference>
<dbReference type="InterPro" id="IPR051533">
    <property type="entry name" value="WaaL-like"/>
</dbReference>
<keyword evidence="2" id="KW-0812">Transmembrane</keyword>
<feature type="transmembrane region" description="Helical" evidence="2">
    <location>
        <begin position="115"/>
        <end position="133"/>
    </location>
</feature>
<dbReference type="AlphaFoldDB" id="A0A2T0ST47"/>
<organism evidence="3 4">
    <name type="scientific">Geodermatophilus tzadiensis</name>
    <dbReference type="NCBI Taxonomy" id="1137988"/>
    <lineage>
        <taxon>Bacteria</taxon>
        <taxon>Bacillati</taxon>
        <taxon>Actinomycetota</taxon>
        <taxon>Actinomycetes</taxon>
        <taxon>Geodermatophilales</taxon>
        <taxon>Geodermatophilaceae</taxon>
        <taxon>Geodermatophilus</taxon>
    </lineage>
</organism>
<keyword evidence="2" id="KW-0472">Membrane</keyword>
<evidence type="ECO:0000313" key="4">
    <source>
        <dbReference type="Proteomes" id="UP000239210"/>
    </source>
</evidence>
<dbReference type="EMBL" id="PVTG01000025">
    <property type="protein sequence ID" value="PRY36585.1"/>
    <property type="molecule type" value="Genomic_DNA"/>
</dbReference>
<feature type="transmembrane region" description="Helical" evidence="2">
    <location>
        <begin position="170"/>
        <end position="187"/>
    </location>
</feature>
<evidence type="ECO:0000256" key="2">
    <source>
        <dbReference type="SAM" id="Phobius"/>
    </source>
</evidence>
<feature type="transmembrane region" description="Helical" evidence="2">
    <location>
        <begin position="82"/>
        <end position="103"/>
    </location>
</feature>
<feature type="transmembrane region" description="Helical" evidence="2">
    <location>
        <begin position="139"/>
        <end position="163"/>
    </location>
</feature>
<feature type="region of interest" description="Disordered" evidence="1">
    <location>
        <begin position="472"/>
        <end position="502"/>
    </location>
</feature>
<dbReference type="PANTHER" id="PTHR37422:SF13">
    <property type="entry name" value="LIPOPOLYSACCHARIDE BIOSYNTHESIS PROTEIN PA4999-RELATED"/>
    <property type="match status" value="1"/>
</dbReference>
<name>A0A2T0ST47_9ACTN</name>
<feature type="transmembrane region" description="Helical" evidence="2">
    <location>
        <begin position="395"/>
        <end position="414"/>
    </location>
</feature>
<dbReference type="GO" id="GO:0016874">
    <property type="term" value="F:ligase activity"/>
    <property type="evidence" value="ECO:0007669"/>
    <property type="project" value="UniProtKB-KW"/>
</dbReference>
<keyword evidence="2" id="KW-1133">Transmembrane helix</keyword>
<feature type="transmembrane region" description="Helical" evidence="2">
    <location>
        <begin position="30"/>
        <end position="47"/>
    </location>
</feature>
<feature type="transmembrane region" description="Helical" evidence="2">
    <location>
        <begin position="306"/>
        <end position="324"/>
    </location>
</feature>
<feature type="transmembrane region" description="Helical" evidence="2">
    <location>
        <begin position="419"/>
        <end position="437"/>
    </location>
</feature>
<gene>
    <name evidence="3" type="ORF">LY71_1256</name>
</gene>
<sequence length="502" mass="52409">MAVRGRGAAWLVLTAVIATTLAMGLVLQPLLGAAAVGLLVVAGWLQVCHRRPAVALTFITATIVFSSHVFAMAHVAGVPSSLIRPMIGAKDLLAWTLLAVLALRAMQERRQSWAVPLLVGAFLTLGGVVYVLFDSPAPLAVQLAAMRGASLPVLSLGCVALLSRDERRRVAVASVYVVLIGAVYALVELALPRSFVSETVGVGRYWVEVKDQPLFVDPLTDLPGNFFTSAGFPRLTGTFGDPLSAGEMLGGALVLAVAYRSALRHPLLVTLPITAALLLSFTRNGWLLAAAGVTALAAVQYGVGRALLRMAAIVVAIVIASAAIRPLGDYLGGILSGDDASTLGHHSALEYSLQLFQNFPFFGHGWGTGGSAALNTYAEAVTAENAYVAVLTQTGWLIGMMVSFLVLWLCHLAVRNQPLAAIGATVLLVQAVTAFISENVLTFNAGFFPFLTAGLVAAGDPVRGLAERTFPRAGVGRDSPEGRAVPRTGPADQCTPASPAST</sequence>
<reference evidence="3 4" key="1">
    <citation type="submission" date="2018-03" db="EMBL/GenBank/DDBJ databases">
        <title>Genomic Encyclopedia of Archaeal and Bacterial Type Strains, Phase II (KMG-II): from individual species to whole genera.</title>
        <authorList>
            <person name="Goeker M."/>
        </authorList>
    </citation>
    <scope>NUCLEOTIDE SEQUENCE [LARGE SCALE GENOMIC DNA]</scope>
    <source>
        <strain evidence="3 4">DSM 45416</strain>
    </source>
</reference>
<feature type="transmembrane region" description="Helical" evidence="2">
    <location>
        <begin position="7"/>
        <end position="24"/>
    </location>
</feature>
<protein>
    <submittedName>
        <fullName evidence="3">O-antigen ligase-like membrane protein</fullName>
    </submittedName>
</protein>
<keyword evidence="3" id="KW-0436">Ligase</keyword>
<keyword evidence="4" id="KW-1185">Reference proteome</keyword>
<evidence type="ECO:0000256" key="1">
    <source>
        <dbReference type="SAM" id="MobiDB-lite"/>
    </source>
</evidence>
<feature type="transmembrane region" description="Helical" evidence="2">
    <location>
        <begin position="54"/>
        <end position="76"/>
    </location>
</feature>
<accession>A0A2T0ST47</accession>
<dbReference type="Proteomes" id="UP000239210">
    <property type="component" value="Unassembled WGS sequence"/>
</dbReference>